<dbReference type="EMBL" id="JACCBM010000001">
    <property type="protein sequence ID" value="NYD70990.1"/>
    <property type="molecule type" value="Genomic_DNA"/>
</dbReference>
<feature type="transmembrane region" description="Helical" evidence="1">
    <location>
        <begin position="50"/>
        <end position="75"/>
    </location>
</feature>
<evidence type="ECO:0000313" key="2">
    <source>
        <dbReference type="EMBL" id="NYD70990.1"/>
    </source>
</evidence>
<keyword evidence="1" id="KW-0812">Transmembrane</keyword>
<accession>A0A852SQI8</accession>
<keyword evidence="3" id="KW-1185">Reference proteome</keyword>
<keyword evidence="1" id="KW-1133">Transmembrane helix</keyword>
<sequence length="150" mass="15361">MTWRKLFLLWPTAVALGAFGGGVLGAIGSAASQANLPVGDIYVPLLLATSLITAAMGAWNGLVAGLTALGAVALFDRRLHLPARRRGLIVGAAAGGGGLMALLLFRSGPSSLESPWTFPLSGAVSTVVAFLAVRLCKARSTRRKSGVTSF</sequence>
<organism evidence="2 3">
    <name type="scientific">Herbiconiux flava</name>
    <dbReference type="NCBI Taxonomy" id="881268"/>
    <lineage>
        <taxon>Bacteria</taxon>
        <taxon>Bacillati</taxon>
        <taxon>Actinomycetota</taxon>
        <taxon>Actinomycetes</taxon>
        <taxon>Micrococcales</taxon>
        <taxon>Microbacteriaceae</taxon>
        <taxon>Herbiconiux</taxon>
    </lineage>
</organism>
<evidence type="ECO:0000313" key="3">
    <source>
        <dbReference type="Proteomes" id="UP000549913"/>
    </source>
</evidence>
<proteinExistence type="predicted"/>
<name>A0A852SQI8_9MICO</name>
<feature type="transmembrane region" description="Helical" evidence="1">
    <location>
        <begin position="117"/>
        <end position="136"/>
    </location>
</feature>
<evidence type="ECO:0000256" key="1">
    <source>
        <dbReference type="SAM" id="Phobius"/>
    </source>
</evidence>
<dbReference type="RefSeq" id="WP_179548028.1">
    <property type="nucleotide sequence ID" value="NZ_BSEW01000002.1"/>
</dbReference>
<dbReference type="Proteomes" id="UP000549913">
    <property type="component" value="Unassembled WGS sequence"/>
</dbReference>
<gene>
    <name evidence="2" type="ORF">BJ984_002148</name>
</gene>
<feature type="transmembrane region" description="Helical" evidence="1">
    <location>
        <begin position="87"/>
        <end position="105"/>
    </location>
</feature>
<dbReference type="AlphaFoldDB" id="A0A852SQI8"/>
<keyword evidence="1" id="KW-0472">Membrane</keyword>
<comment type="caution">
    <text evidence="2">The sequence shown here is derived from an EMBL/GenBank/DDBJ whole genome shotgun (WGS) entry which is preliminary data.</text>
</comment>
<reference evidence="2 3" key="1">
    <citation type="submission" date="2020-07" db="EMBL/GenBank/DDBJ databases">
        <title>Sequencing the genomes of 1000 actinobacteria strains.</title>
        <authorList>
            <person name="Klenk H.-P."/>
        </authorList>
    </citation>
    <scope>NUCLEOTIDE SEQUENCE [LARGE SCALE GENOMIC DNA]</scope>
    <source>
        <strain evidence="2 3">DSM 26474</strain>
    </source>
</reference>
<protein>
    <submittedName>
        <fullName evidence="2">Uncharacterized protein</fullName>
    </submittedName>
</protein>